<evidence type="ECO:0000313" key="3">
    <source>
        <dbReference type="Proteomes" id="UP001234585"/>
    </source>
</evidence>
<feature type="domain" description="N-acetyltransferase" evidence="1">
    <location>
        <begin position="8"/>
        <end position="151"/>
    </location>
</feature>
<proteinExistence type="predicted"/>
<protein>
    <submittedName>
        <fullName evidence="2">GNAT family N-acetyltransferase</fullName>
    </submittedName>
</protein>
<organism evidence="2 3">
    <name type="scientific">Shinella sumterensis</name>
    <dbReference type="NCBI Taxonomy" id="1967501"/>
    <lineage>
        <taxon>Bacteria</taxon>
        <taxon>Pseudomonadati</taxon>
        <taxon>Pseudomonadota</taxon>
        <taxon>Alphaproteobacteria</taxon>
        <taxon>Hyphomicrobiales</taxon>
        <taxon>Rhizobiaceae</taxon>
        <taxon>Shinella</taxon>
    </lineage>
</organism>
<evidence type="ECO:0000313" key="2">
    <source>
        <dbReference type="EMBL" id="WLR98860.1"/>
    </source>
</evidence>
<reference evidence="2 3" key="1">
    <citation type="submission" date="2023-08" db="EMBL/GenBank/DDBJ databases">
        <title>Pathogen: clinical or host-associated sample.</title>
        <authorList>
            <person name="Hergert J."/>
            <person name="Casey R."/>
            <person name="Wagner J."/>
            <person name="Young E.L."/>
            <person name="Oakeson K.F."/>
        </authorList>
    </citation>
    <scope>NUCLEOTIDE SEQUENCE [LARGE SCALE GENOMIC DNA]</scope>
    <source>
        <strain evidence="2 3">1760953</strain>
    </source>
</reference>
<dbReference type="Gene3D" id="3.40.630.30">
    <property type="match status" value="1"/>
</dbReference>
<gene>
    <name evidence="2" type="ORF">Q9313_07520</name>
</gene>
<dbReference type="InterPro" id="IPR016181">
    <property type="entry name" value="Acyl_CoA_acyltransferase"/>
</dbReference>
<dbReference type="EMBL" id="CP132302">
    <property type="protein sequence ID" value="WLR98860.1"/>
    <property type="molecule type" value="Genomic_DNA"/>
</dbReference>
<name>A0AA50CNL0_9HYPH</name>
<sequence length="157" mass="17024">MTAAAYSVDVRRMEAFSAVELYALLKLRVDVFVVEQACAYQELDGKDADALHLRLLIDGETAAYARLLKPEDDFPRIGRVIVAPAHRGSGLGGVLMRAAIDACGAHFPGQPIALSAQSHLEPFYRSLGFVPTSAEYVEDGIPHVDMVRPAEGQERAS</sequence>
<dbReference type="RefSeq" id="WP_306038449.1">
    <property type="nucleotide sequence ID" value="NZ_CP132302.1"/>
</dbReference>
<dbReference type="AlphaFoldDB" id="A0AA50CNL0"/>
<dbReference type="GO" id="GO:0016747">
    <property type="term" value="F:acyltransferase activity, transferring groups other than amino-acyl groups"/>
    <property type="evidence" value="ECO:0007669"/>
    <property type="project" value="InterPro"/>
</dbReference>
<accession>A0AA50CNL0</accession>
<keyword evidence="3" id="KW-1185">Reference proteome</keyword>
<dbReference type="SUPFAM" id="SSF55729">
    <property type="entry name" value="Acyl-CoA N-acyltransferases (Nat)"/>
    <property type="match status" value="1"/>
</dbReference>
<evidence type="ECO:0000259" key="1">
    <source>
        <dbReference type="PROSITE" id="PS51186"/>
    </source>
</evidence>
<dbReference type="InterPro" id="IPR000182">
    <property type="entry name" value="GNAT_dom"/>
</dbReference>
<dbReference type="PROSITE" id="PS51186">
    <property type="entry name" value="GNAT"/>
    <property type="match status" value="1"/>
</dbReference>
<dbReference type="Proteomes" id="UP001234585">
    <property type="component" value="Chromosome"/>
</dbReference>
<dbReference type="Pfam" id="PF13673">
    <property type="entry name" value="Acetyltransf_10"/>
    <property type="match status" value="1"/>
</dbReference>
<dbReference type="CDD" id="cd04301">
    <property type="entry name" value="NAT_SF"/>
    <property type="match status" value="1"/>
</dbReference>